<dbReference type="GO" id="GO:0005524">
    <property type="term" value="F:ATP binding"/>
    <property type="evidence" value="ECO:0007669"/>
    <property type="project" value="UniProtKB-KW"/>
</dbReference>
<dbReference type="FunFam" id="1.10.510.10:FF:001725">
    <property type="entry name" value="Kinase like protein"/>
    <property type="match status" value="1"/>
</dbReference>
<dbReference type="EMBL" id="GDJX01022087">
    <property type="protein sequence ID" value="JAT45849.1"/>
    <property type="molecule type" value="Transcribed_RNA"/>
</dbReference>
<feature type="region of interest" description="Disordered" evidence="7">
    <location>
        <begin position="367"/>
        <end position="387"/>
    </location>
</feature>
<keyword evidence="2" id="KW-0723">Serine/threonine-protein kinase</keyword>
<feature type="domain" description="Protein kinase" evidence="8">
    <location>
        <begin position="444"/>
        <end position="920"/>
    </location>
</feature>
<accession>A0A1D1XTZ3</accession>
<evidence type="ECO:0000256" key="5">
    <source>
        <dbReference type="ARBA" id="ARBA00022777"/>
    </source>
</evidence>
<evidence type="ECO:0000259" key="8">
    <source>
        <dbReference type="PROSITE" id="PS50011"/>
    </source>
</evidence>
<dbReference type="GO" id="GO:0005634">
    <property type="term" value="C:nucleus"/>
    <property type="evidence" value="ECO:0007669"/>
    <property type="project" value="TreeGrafter"/>
</dbReference>
<dbReference type="PANTHER" id="PTHR44167:SF23">
    <property type="entry name" value="CDC7 KINASE, ISOFORM A-RELATED"/>
    <property type="match status" value="1"/>
</dbReference>
<dbReference type="PROSITE" id="PS50011">
    <property type="entry name" value="PROTEIN_KINASE_DOM"/>
    <property type="match status" value="1"/>
</dbReference>
<organism evidence="9">
    <name type="scientific">Anthurium amnicola</name>
    <dbReference type="NCBI Taxonomy" id="1678845"/>
    <lineage>
        <taxon>Eukaryota</taxon>
        <taxon>Viridiplantae</taxon>
        <taxon>Streptophyta</taxon>
        <taxon>Embryophyta</taxon>
        <taxon>Tracheophyta</taxon>
        <taxon>Spermatophyta</taxon>
        <taxon>Magnoliopsida</taxon>
        <taxon>Liliopsida</taxon>
        <taxon>Araceae</taxon>
        <taxon>Pothoideae</taxon>
        <taxon>Potheae</taxon>
        <taxon>Anthurium</taxon>
    </lineage>
</organism>
<reference evidence="9" key="1">
    <citation type="submission" date="2015-07" db="EMBL/GenBank/DDBJ databases">
        <title>Transcriptome Assembly of Anthurium amnicola.</title>
        <authorList>
            <person name="Suzuki J."/>
        </authorList>
    </citation>
    <scope>NUCLEOTIDE SEQUENCE</scope>
</reference>
<evidence type="ECO:0000256" key="6">
    <source>
        <dbReference type="ARBA" id="ARBA00022840"/>
    </source>
</evidence>
<evidence type="ECO:0000313" key="9">
    <source>
        <dbReference type="EMBL" id="JAT45849.1"/>
    </source>
</evidence>
<evidence type="ECO:0000256" key="3">
    <source>
        <dbReference type="ARBA" id="ARBA00022679"/>
    </source>
</evidence>
<name>A0A1D1XTZ3_9ARAE</name>
<dbReference type="Pfam" id="PF00069">
    <property type="entry name" value="Pkinase"/>
    <property type="match status" value="2"/>
</dbReference>
<dbReference type="EC" id="2.7.11.1" evidence="1"/>
<sequence>MDLALAGPSAPFEAGVEIEKAWYVVSLLLRVGRPARPAEIVARFRLVPASADFLEFLCRIPNSPLYLTEGGFVTVSQVAAAAAFREFVFGAVTQRVPRFTVRLAGLKRVWGVDDVFLRYTSRKRKQTGLLPKAKRRALLSHGNEELEAGELSCHILPITNTIECGFADEVQPKFLDAMSRNNLSVDVAVMDYTSGFFKESGPSTLPLLTYNASGSHAGEIICDKTTCIAVNKHSKLAISYHHQVSVLDAQIEGNASAPSTTNDVNQIAMTAQMVLHAEMNSMDSMFLQDCKIQKDKESVNHGQNAVGTRVNASGDDHGQGQAKKDFVKLVVSRDVFDILAPPASKTEAVATPPSFNVQKQKETLYNNPVDRIPPSALLQDASGTENNIRTKKKLAEVQEDSKFVLKKLRRSQNSKMPKKENRDVLPKNPENHVEFKKFPDFESFILEEEEGSGGYGTVYRARRKNDGKTFAVKCPHPNAHLYHINNELKMLERFGGRSFIIKYEGSFKSGNSECFVLEHVEHDRPEILKKEIEVSELQWYGYCMFRALSSLHKQGIVHRDVKPGNFLFSRKLNKGYLIDFNLALDLNHQQRAGGKSHANSHGSSEQISYQYRKPMPSAKATKSATGQNLEVFSKEPAMKASKGSGKIILSKYINKGASKCPDAFSDFECRNRYGIQVADGSGITSAKDVTSTRTPSADRLREPIPCCGRKELINLAQEVMQGPIKKSSTVPASQRKRIAAPLGKVERQLTFLTPMPLLSNGIAVSASVSLNYKEKKQRNEGPCVGTKGFRAPEVLFKSIHQSCKIDIWSAGVTLLYLMIGRAPFGGDPEQNMKEIAKLRGSEDLWEVSKLHNRESSFPMDLYDIHSLQAMKLRDWCEKNTKRPDFLDQIPSSLFDLVDKCLTVNPRCRISAEEALMHDFFSPCHDSLRKQRMLRQNVGLKTGSESQ</sequence>
<dbReference type="AlphaFoldDB" id="A0A1D1XTZ3"/>
<dbReference type="InterPro" id="IPR000719">
    <property type="entry name" value="Prot_kinase_dom"/>
</dbReference>
<keyword evidence="3" id="KW-0808">Transferase</keyword>
<dbReference type="PANTHER" id="PTHR44167">
    <property type="entry name" value="OVARIAN-SPECIFIC SERINE/THREONINE-PROTEIN KINASE LOK-RELATED"/>
    <property type="match status" value="1"/>
</dbReference>
<evidence type="ECO:0000256" key="4">
    <source>
        <dbReference type="ARBA" id="ARBA00022741"/>
    </source>
</evidence>
<evidence type="ECO:0000256" key="1">
    <source>
        <dbReference type="ARBA" id="ARBA00012513"/>
    </source>
</evidence>
<proteinExistence type="predicted"/>
<gene>
    <name evidence="9" type="primary">cdc7_1</name>
    <name evidence="9" type="ORF">g.79789</name>
</gene>
<evidence type="ECO:0000256" key="7">
    <source>
        <dbReference type="SAM" id="MobiDB-lite"/>
    </source>
</evidence>
<dbReference type="InterPro" id="IPR011009">
    <property type="entry name" value="Kinase-like_dom_sf"/>
</dbReference>
<keyword evidence="6" id="KW-0067">ATP-binding</keyword>
<dbReference type="PROSITE" id="PS00108">
    <property type="entry name" value="PROTEIN_KINASE_ST"/>
    <property type="match status" value="1"/>
</dbReference>
<dbReference type="SUPFAM" id="SSF56112">
    <property type="entry name" value="Protein kinase-like (PK-like)"/>
    <property type="match status" value="1"/>
</dbReference>
<dbReference type="SMART" id="SM00220">
    <property type="entry name" value="S_TKc"/>
    <property type="match status" value="1"/>
</dbReference>
<protein>
    <recommendedName>
        <fullName evidence="1">non-specific serine/threonine protein kinase</fullName>
        <ecNumber evidence="1">2.7.11.1</ecNumber>
    </recommendedName>
</protein>
<dbReference type="Gene3D" id="1.10.510.10">
    <property type="entry name" value="Transferase(Phosphotransferase) domain 1"/>
    <property type="match status" value="2"/>
</dbReference>
<dbReference type="GO" id="GO:0044773">
    <property type="term" value="P:mitotic DNA damage checkpoint signaling"/>
    <property type="evidence" value="ECO:0007669"/>
    <property type="project" value="TreeGrafter"/>
</dbReference>
<dbReference type="InterPro" id="IPR008271">
    <property type="entry name" value="Ser/Thr_kinase_AS"/>
</dbReference>
<dbReference type="GO" id="GO:0004674">
    <property type="term" value="F:protein serine/threonine kinase activity"/>
    <property type="evidence" value="ECO:0007669"/>
    <property type="project" value="UniProtKB-KW"/>
</dbReference>
<evidence type="ECO:0000256" key="2">
    <source>
        <dbReference type="ARBA" id="ARBA00022527"/>
    </source>
</evidence>
<keyword evidence="5 9" id="KW-0418">Kinase</keyword>
<dbReference type="FunFam" id="1.10.510.10:FF:001893">
    <property type="entry name" value="Probable serine/threonine-protein kinase DDB_G0291918"/>
    <property type="match status" value="1"/>
</dbReference>
<keyword evidence="4" id="KW-0547">Nucleotide-binding</keyword>